<accession>D5P4V2</accession>
<feature type="transmembrane region" description="Helical" evidence="1">
    <location>
        <begin position="24"/>
        <end position="47"/>
    </location>
</feature>
<proteinExistence type="predicted"/>
<evidence type="ECO:0000256" key="1">
    <source>
        <dbReference type="SAM" id="Phobius"/>
    </source>
</evidence>
<reference evidence="2 3" key="1">
    <citation type="submission" date="2010-04" db="EMBL/GenBank/DDBJ databases">
        <authorList>
            <person name="Muzny D."/>
            <person name="Qin X."/>
            <person name="Deng J."/>
            <person name="Jiang H."/>
            <person name="Liu Y."/>
            <person name="Qu J."/>
            <person name="Song X.-Z."/>
            <person name="Zhang L."/>
            <person name="Thornton R."/>
            <person name="Coyle M."/>
            <person name="Francisco L."/>
            <person name="Jackson L."/>
            <person name="Javaid M."/>
            <person name="Korchina V."/>
            <person name="Kovar C."/>
            <person name="Mata R."/>
            <person name="Mathew T."/>
            <person name="Ngo R."/>
            <person name="Nguyen L."/>
            <person name="Nguyen N."/>
            <person name="Okwuonu G."/>
            <person name="Ongeri F."/>
            <person name="Pham C."/>
            <person name="Simmons D."/>
            <person name="Wilczek-Boney K."/>
            <person name="Hale W."/>
            <person name="Jakkamsetti A."/>
            <person name="Pham P."/>
            <person name="Ruth R."/>
            <person name="San Lucas F."/>
            <person name="Warren J."/>
            <person name="Zhang J."/>
            <person name="Zhao Z."/>
            <person name="Zhou C."/>
            <person name="Zhu D."/>
            <person name="Lee S."/>
            <person name="Bess C."/>
            <person name="Blankenburg K."/>
            <person name="Forbes L."/>
            <person name="Fu Q."/>
            <person name="Gubbala S."/>
            <person name="Hirani K."/>
            <person name="Jayaseelan J.C."/>
            <person name="Lara F."/>
            <person name="Munidasa M."/>
            <person name="Palculict T."/>
            <person name="Patil S."/>
            <person name="Pu L.-L."/>
            <person name="Saada N."/>
            <person name="Tang L."/>
            <person name="Weissenberger G."/>
            <person name="Zhu Y."/>
            <person name="Hemphill L."/>
            <person name="Shang Y."/>
            <person name="Youmans B."/>
            <person name="Ayvaz T."/>
            <person name="Ross M."/>
            <person name="Santibanez J."/>
            <person name="Aqrawi P."/>
            <person name="Gross S."/>
            <person name="Joshi V."/>
            <person name="Fowler G."/>
            <person name="Nazareth L."/>
            <person name="Reid J."/>
            <person name="Worley K."/>
            <person name="Petrosino J."/>
            <person name="Highlander S."/>
            <person name="Gibbs R."/>
        </authorList>
    </citation>
    <scope>NUCLEOTIDE SEQUENCE [LARGE SCALE GENOMIC DNA]</scope>
    <source>
        <strain evidence="2 3">ATCC BAA-614</strain>
    </source>
</reference>
<keyword evidence="1" id="KW-1133">Transmembrane helix</keyword>
<keyword evidence="1" id="KW-0812">Transmembrane</keyword>
<dbReference type="AlphaFoldDB" id="D5P4V2"/>
<gene>
    <name evidence="2" type="ORF">HMPREF0591_1196</name>
</gene>
<comment type="caution">
    <text evidence="2">The sequence shown here is derived from an EMBL/GenBank/DDBJ whole genome shotgun (WGS) entry which is preliminary data.</text>
</comment>
<organism evidence="2 3">
    <name type="scientific">Mycobacterium parascrofulaceum ATCC BAA-614</name>
    <dbReference type="NCBI Taxonomy" id="525368"/>
    <lineage>
        <taxon>Bacteria</taxon>
        <taxon>Bacillati</taxon>
        <taxon>Actinomycetota</taxon>
        <taxon>Actinomycetes</taxon>
        <taxon>Mycobacteriales</taxon>
        <taxon>Mycobacteriaceae</taxon>
        <taxon>Mycobacterium</taxon>
        <taxon>Mycobacterium simiae complex</taxon>
    </lineage>
</organism>
<dbReference type="HOGENOM" id="CLU_3027459_0_0_11"/>
<evidence type="ECO:0000313" key="3">
    <source>
        <dbReference type="Proteomes" id="UP000003653"/>
    </source>
</evidence>
<name>D5P4V2_9MYCO</name>
<keyword evidence="3" id="KW-1185">Reference proteome</keyword>
<evidence type="ECO:0000313" key="2">
    <source>
        <dbReference type="EMBL" id="EFG78856.1"/>
    </source>
</evidence>
<dbReference type="Proteomes" id="UP000003653">
    <property type="component" value="Unassembled WGS sequence"/>
</dbReference>
<keyword evidence="1" id="KW-0472">Membrane</keyword>
<protein>
    <submittedName>
        <fullName evidence="2">Uncharacterized protein</fullName>
    </submittedName>
</protein>
<sequence length="55" mass="5884">MNRAIGEAATLIVRAVRAAHRRQVWLSVAGLVLILVVATAYLLIGALRVQPFASS</sequence>
<dbReference type="EMBL" id="ADNV01000091">
    <property type="protein sequence ID" value="EFG78856.1"/>
    <property type="molecule type" value="Genomic_DNA"/>
</dbReference>